<dbReference type="RefSeq" id="WP_019129383.1">
    <property type="nucleotide sequence ID" value="NZ_AP019735.1"/>
</dbReference>
<evidence type="ECO:0000313" key="1">
    <source>
        <dbReference type="EMBL" id="BBL05180.1"/>
    </source>
</evidence>
<dbReference type="STRING" id="1118061.GCA_000311925_00159"/>
<sequence length="96" mass="11205">MANLRELKKEIDYRLEEVVFDCDMAIAFQPSKEQEIFELMQKAVALRNELIAKVSNPTEPHNKSLVRKYYAALRADIVRSFEALFEELSKINEAKK</sequence>
<protein>
    <submittedName>
        <fullName evidence="1">Uncharacterized protein</fullName>
    </submittedName>
</protein>
<accession>A0A4Y1WW11</accession>
<keyword evidence="2" id="KW-1185">Reference proteome</keyword>
<dbReference type="KEGG" id="acou:A5CBH24_24930"/>
<accession>A0A4Y1XPM0</accession>
<proteinExistence type="predicted"/>
<gene>
    <name evidence="1" type="ORF">A5CBH24_24930</name>
</gene>
<dbReference type="OrthoDB" id="1121857at2"/>
<evidence type="ECO:0000313" key="2">
    <source>
        <dbReference type="Proteomes" id="UP000318946"/>
    </source>
</evidence>
<name>A0A3D2BCA2_9BACT</name>
<accession>A0A3D2BCA2</accession>
<dbReference type="Proteomes" id="UP000318946">
    <property type="component" value="Chromosome"/>
</dbReference>
<dbReference type="GeneID" id="78343206"/>
<organism evidence="1 2">
    <name type="scientific">Alistipes communis</name>
    <dbReference type="NCBI Taxonomy" id="2585118"/>
    <lineage>
        <taxon>Bacteria</taxon>
        <taxon>Pseudomonadati</taxon>
        <taxon>Bacteroidota</taxon>
        <taxon>Bacteroidia</taxon>
        <taxon>Bacteroidales</taxon>
        <taxon>Rikenellaceae</taxon>
        <taxon>Alistipes</taxon>
    </lineage>
</organism>
<dbReference type="EMBL" id="AP019735">
    <property type="protein sequence ID" value="BBL05180.1"/>
    <property type="molecule type" value="Genomic_DNA"/>
</dbReference>
<reference evidence="2" key="1">
    <citation type="submission" date="2019-06" db="EMBL/GenBank/DDBJ databases">
        <title>Alistipes onderdonkii subsp. vulgaris subsp. nov., Alistipes dispar sp. nov. and Alistipes communis sp. nov., isolated from human faeces, and creation of Alistipes onderdonkii subsp. onderdonkii subsp. nov.</title>
        <authorList>
            <person name="Sakamoto M."/>
            <person name="Ikeyama N."/>
            <person name="Ogata Y."/>
            <person name="Suda W."/>
            <person name="Iino T."/>
            <person name="Hattori M."/>
            <person name="Ohkuma M."/>
        </authorList>
    </citation>
    <scope>NUCLEOTIDE SEQUENCE [LARGE SCALE GENOMIC DNA]</scope>
    <source>
        <strain evidence="2">5CBH24</strain>
    </source>
</reference>
<dbReference type="AlphaFoldDB" id="A0A3D2BCA2"/>